<protein>
    <submittedName>
        <fullName evidence="2">Uncharacterized protein</fullName>
    </submittedName>
</protein>
<organism evidence="2 3">
    <name type="scientific">Streptomyces zagrosensis</name>
    <dbReference type="NCBI Taxonomy" id="1042984"/>
    <lineage>
        <taxon>Bacteria</taxon>
        <taxon>Bacillati</taxon>
        <taxon>Actinomycetota</taxon>
        <taxon>Actinomycetes</taxon>
        <taxon>Kitasatosporales</taxon>
        <taxon>Streptomycetaceae</taxon>
        <taxon>Streptomyces</taxon>
    </lineage>
</organism>
<gene>
    <name evidence="2" type="ORF">FHS42_002888</name>
</gene>
<dbReference type="RefSeq" id="WP_184572488.1">
    <property type="nucleotide sequence ID" value="NZ_JACHJL010000006.1"/>
</dbReference>
<keyword evidence="3" id="KW-1185">Reference proteome</keyword>
<evidence type="ECO:0000256" key="1">
    <source>
        <dbReference type="SAM" id="MobiDB-lite"/>
    </source>
</evidence>
<dbReference type="Proteomes" id="UP000588098">
    <property type="component" value="Unassembled WGS sequence"/>
</dbReference>
<accession>A0A7W9UZI7</accession>
<evidence type="ECO:0000313" key="3">
    <source>
        <dbReference type="Proteomes" id="UP000588098"/>
    </source>
</evidence>
<proteinExistence type="predicted"/>
<dbReference type="EMBL" id="JACHJL010000006">
    <property type="protein sequence ID" value="MBB5935819.1"/>
    <property type="molecule type" value="Genomic_DNA"/>
</dbReference>
<reference evidence="2 3" key="1">
    <citation type="submission" date="2020-08" db="EMBL/GenBank/DDBJ databases">
        <title>Genomic Encyclopedia of Type Strains, Phase III (KMG-III): the genomes of soil and plant-associated and newly described type strains.</title>
        <authorList>
            <person name="Whitman W."/>
        </authorList>
    </citation>
    <scope>NUCLEOTIDE SEQUENCE [LARGE SCALE GENOMIC DNA]</scope>
    <source>
        <strain evidence="2 3">CECT 8305</strain>
    </source>
</reference>
<comment type="caution">
    <text evidence="2">The sequence shown here is derived from an EMBL/GenBank/DDBJ whole genome shotgun (WGS) entry which is preliminary data.</text>
</comment>
<dbReference type="AlphaFoldDB" id="A0A7W9UZI7"/>
<feature type="region of interest" description="Disordered" evidence="1">
    <location>
        <begin position="48"/>
        <end position="71"/>
    </location>
</feature>
<evidence type="ECO:0000313" key="2">
    <source>
        <dbReference type="EMBL" id="MBB5935819.1"/>
    </source>
</evidence>
<sequence>MTTPSNWCNTHRGPTDEVIPVAVIEANSGSGGTIWSCPDCVERFGIVPLGEQSPDHPASRIQYRDPPSKAG</sequence>
<name>A0A7W9UZI7_9ACTN</name>
<feature type="compositionally biased region" description="Basic and acidic residues" evidence="1">
    <location>
        <begin position="53"/>
        <end position="71"/>
    </location>
</feature>